<dbReference type="RefSeq" id="WP_073038814.1">
    <property type="nucleotide sequence ID" value="NZ_FQUO01000001.1"/>
</dbReference>
<dbReference type="Proteomes" id="UP000184368">
    <property type="component" value="Unassembled WGS sequence"/>
</dbReference>
<keyword evidence="2" id="KW-1185">Reference proteome</keyword>
<sequence>MNCIEKLMHLECEPCVLNSKIIEFEQLPESEKYNFDYYDKVKDFLLYCEKCNVYKIVASN</sequence>
<dbReference type="EMBL" id="FQUO01000001">
    <property type="protein sequence ID" value="SHE28386.1"/>
    <property type="molecule type" value="Genomic_DNA"/>
</dbReference>
<reference evidence="1 2" key="1">
    <citation type="submission" date="2016-11" db="EMBL/GenBank/DDBJ databases">
        <authorList>
            <person name="Jaros S."/>
            <person name="Januszkiewicz K."/>
            <person name="Wedrychowicz H."/>
        </authorList>
    </citation>
    <scope>NUCLEOTIDE SEQUENCE [LARGE SCALE GENOMIC DNA]</scope>
    <source>
        <strain evidence="1 2">DSM 26897</strain>
    </source>
</reference>
<protein>
    <submittedName>
        <fullName evidence="1">Uncharacterized protein</fullName>
    </submittedName>
</protein>
<evidence type="ECO:0000313" key="1">
    <source>
        <dbReference type="EMBL" id="SHE28386.1"/>
    </source>
</evidence>
<name>A0A1M4S851_9BACT</name>
<organism evidence="1 2">
    <name type="scientific">Cnuella takakiae</name>
    <dbReference type="NCBI Taxonomy" id="1302690"/>
    <lineage>
        <taxon>Bacteria</taxon>
        <taxon>Pseudomonadati</taxon>
        <taxon>Bacteroidota</taxon>
        <taxon>Chitinophagia</taxon>
        <taxon>Chitinophagales</taxon>
        <taxon>Chitinophagaceae</taxon>
        <taxon>Cnuella</taxon>
    </lineage>
</organism>
<proteinExistence type="predicted"/>
<evidence type="ECO:0000313" key="2">
    <source>
        <dbReference type="Proteomes" id="UP000184368"/>
    </source>
</evidence>
<gene>
    <name evidence="1" type="ORF">SAMN05444008_10110</name>
</gene>
<dbReference type="STRING" id="1302690.BUE76_22910"/>
<dbReference type="AlphaFoldDB" id="A0A1M4S851"/>
<accession>A0A1M4S851</accession>